<feature type="region of interest" description="Disordered" evidence="1">
    <location>
        <begin position="61"/>
        <end position="96"/>
    </location>
</feature>
<evidence type="ECO:0000313" key="2">
    <source>
        <dbReference type="EMBL" id="CAA9392145.1"/>
    </source>
</evidence>
<dbReference type="AlphaFoldDB" id="A0A6J4NPJ5"/>
<organism evidence="2">
    <name type="scientific">uncultured Ramlibacter sp</name>
    <dbReference type="NCBI Taxonomy" id="260755"/>
    <lineage>
        <taxon>Bacteria</taxon>
        <taxon>Pseudomonadati</taxon>
        <taxon>Pseudomonadota</taxon>
        <taxon>Betaproteobacteria</taxon>
        <taxon>Burkholderiales</taxon>
        <taxon>Comamonadaceae</taxon>
        <taxon>Ramlibacter</taxon>
        <taxon>environmental samples</taxon>
    </lineage>
</organism>
<gene>
    <name evidence="2" type="ORF">AVDCRST_MAG51-540</name>
</gene>
<accession>A0A6J4NPJ5</accession>
<proteinExistence type="predicted"/>
<evidence type="ECO:0000256" key="1">
    <source>
        <dbReference type="SAM" id="MobiDB-lite"/>
    </source>
</evidence>
<protein>
    <submittedName>
        <fullName evidence="2">Uncharacterized protein</fullName>
    </submittedName>
</protein>
<name>A0A6J4NPJ5_9BURK</name>
<sequence length="96" mass="10552">MRSHDAAVAAKAPKPPMLVETLNRNTACQQRWQADQSETPVLMALLLACWRWLLPTAAGFGPPRHSARARNRQLSLPCEPAPASPPSHLSPLRLLI</sequence>
<feature type="compositionally biased region" description="Low complexity" evidence="1">
    <location>
        <begin position="86"/>
        <end position="96"/>
    </location>
</feature>
<dbReference type="EMBL" id="CADCUX010000113">
    <property type="protein sequence ID" value="CAA9392145.1"/>
    <property type="molecule type" value="Genomic_DNA"/>
</dbReference>
<reference evidence="2" key="1">
    <citation type="submission" date="2020-02" db="EMBL/GenBank/DDBJ databases">
        <authorList>
            <person name="Meier V. D."/>
        </authorList>
    </citation>
    <scope>NUCLEOTIDE SEQUENCE</scope>
    <source>
        <strain evidence="2">AVDCRST_MAG51</strain>
    </source>
</reference>